<name>A0ABS4AWE4_9PROT</name>
<organism evidence="3 4">
    <name type="scientific">Roseomonas nitratireducens</name>
    <dbReference type="NCBI Taxonomy" id="2820810"/>
    <lineage>
        <taxon>Bacteria</taxon>
        <taxon>Pseudomonadati</taxon>
        <taxon>Pseudomonadota</taxon>
        <taxon>Alphaproteobacteria</taxon>
        <taxon>Acetobacterales</taxon>
        <taxon>Roseomonadaceae</taxon>
        <taxon>Roseomonas</taxon>
    </lineage>
</organism>
<feature type="domain" description="TadE-like" evidence="2">
    <location>
        <begin position="15"/>
        <end position="57"/>
    </location>
</feature>
<keyword evidence="1" id="KW-1133">Transmembrane helix</keyword>
<evidence type="ECO:0000313" key="4">
    <source>
        <dbReference type="Proteomes" id="UP000680815"/>
    </source>
</evidence>
<keyword evidence="1" id="KW-0472">Membrane</keyword>
<comment type="caution">
    <text evidence="3">The sequence shown here is derived from an EMBL/GenBank/DDBJ whole genome shotgun (WGS) entry which is preliminary data.</text>
</comment>
<evidence type="ECO:0000259" key="2">
    <source>
        <dbReference type="Pfam" id="PF07811"/>
    </source>
</evidence>
<protein>
    <submittedName>
        <fullName evidence="3">Pilus assembly protein</fullName>
    </submittedName>
</protein>
<feature type="transmembrane region" description="Helical" evidence="1">
    <location>
        <begin position="21"/>
        <end position="43"/>
    </location>
</feature>
<reference evidence="3 4" key="1">
    <citation type="submission" date="2021-03" db="EMBL/GenBank/DDBJ databases">
        <authorList>
            <person name="So Y."/>
        </authorList>
    </citation>
    <scope>NUCLEOTIDE SEQUENCE [LARGE SCALE GENOMIC DNA]</scope>
    <source>
        <strain evidence="3 4">PWR1</strain>
    </source>
</reference>
<dbReference type="Pfam" id="PF07811">
    <property type="entry name" value="TadE"/>
    <property type="match status" value="1"/>
</dbReference>
<evidence type="ECO:0000313" key="3">
    <source>
        <dbReference type="EMBL" id="MBP0465666.1"/>
    </source>
</evidence>
<accession>A0ABS4AWE4</accession>
<dbReference type="RefSeq" id="WP_209353052.1">
    <property type="nucleotide sequence ID" value="NZ_JAGIYZ010000017.1"/>
</dbReference>
<dbReference type="Proteomes" id="UP000680815">
    <property type="component" value="Unassembled WGS sequence"/>
</dbReference>
<proteinExistence type="predicted"/>
<keyword evidence="4" id="KW-1185">Reference proteome</keyword>
<sequence>MSNCASARARRFRRGSAGLEFAIVGGLFFVMLLAAVDLGRYYLTLHSIRTFAAEASRHGTVVMTGAGTQTLSGADLVAAVGRAGILGGAPGVTLTRTQTGAGSGTSIRVQVSVDHPFTWVINVFGVGTTRFRESTDITFQW</sequence>
<keyword evidence="1" id="KW-0812">Transmembrane</keyword>
<dbReference type="InterPro" id="IPR012495">
    <property type="entry name" value="TadE-like_dom"/>
</dbReference>
<dbReference type="EMBL" id="JAGIYZ010000017">
    <property type="protein sequence ID" value="MBP0465666.1"/>
    <property type="molecule type" value="Genomic_DNA"/>
</dbReference>
<gene>
    <name evidence="3" type="ORF">J5Y09_17195</name>
</gene>
<evidence type="ECO:0000256" key="1">
    <source>
        <dbReference type="SAM" id="Phobius"/>
    </source>
</evidence>